<reference evidence="2" key="1">
    <citation type="submission" date="2018-02" db="EMBL/GenBank/DDBJ databases">
        <title>Rhizophora mucronata_Transcriptome.</title>
        <authorList>
            <person name="Meera S.P."/>
            <person name="Sreeshan A."/>
            <person name="Augustine A."/>
        </authorList>
    </citation>
    <scope>NUCLEOTIDE SEQUENCE</scope>
    <source>
        <tissue evidence="2">Leaf</tissue>
    </source>
</reference>
<protein>
    <submittedName>
        <fullName evidence="2">Uncharacterized protein</fullName>
    </submittedName>
</protein>
<feature type="signal peptide" evidence="1">
    <location>
        <begin position="1"/>
        <end position="31"/>
    </location>
</feature>
<evidence type="ECO:0000313" key="2">
    <source>
        <dbReference type="EMBL" id="MBX71152.1"/>
    </source>
</evidence>
<feature type="chain" id="PRO_5015191719" evidence="1">
    <location>
        <begin position="32"/>
        <end position="63"/>
    </location>
</feature>
<dbReference type="EMBL" id="GGEC01090668">
    <property type="protein sequence ID" value="MBX71152.1"/>
    <property type="molecule type" value="Transcribed_RNA"/>
</dbReference>
<keyword evidence="1" id="KW-0732">Signal</keyword>
<accession>A0A2P2QVW5</accession>
<evidence type="ECO:0000256" key="1">
    <source>
        <dbReference type="SAM" id="SignalP"/>
    </source>
</evidence>
<sequence>MSCLLGRHRATIMYLLVKVLFLWSKDVSVVGAKGSRIFEQITLLDKDGSVMKLIGDLDILAVN</sequence>
<proteinExistence type="predicted"/>
<organism evidence="2">
    <name type="scientific">Rhizophora mucronata</name>
    <name type="common">Asiatic mangrove</name>
    <dbReference type="NCBI Taxonomy" id="61149"/>
    <lineage>
        <taxon>Eukaryota</taxon>
        <taxon>Viridiplantae</taxon>
        <taxon>Streptophyta</taxon>
        <taxon>Embryophyta</taxon>
        <taxon>Tracheophyta</taxon>
        <taxon>Spermatophyta</taxon>
        <taxon>Magnoliopsida</taxon>
        <taxon>eudicotyledons</taxon>
        <taxon>Gunneridae</taxon>
        <taxon>Pentapetalae</taxon>
        <taxon>rosids</taxon>
        <taxon>fabids</taxon>
        <taxon>Malpighiales</taxon>
        <taxon>Rhizophoraceae</taxon>
        <taxon>Rhizophora</taxon>
    </lineage>
</organism>
<name>A0A2P2QVW5_RHIMU</name>
<dbReference type="AlphaFoldDB" id="A0A2P2QVW5"/>